<proteinExistence type="predicted"/>
<gene>
    <name evidence="2" type="ORF">E2562_034808</name>
</gene>
<evidence type="ECO:0000313" key="2">
    <source>
        <dbReference type="EMBL" id="KAF0920345.1"/>
    </source>
</evidence>
<dbReference type="AlphaFoldDB" id="A0A6G1E5G7"/>
<protein>
    <submittedName>
        <fullName evidence="2">Uncharacterized protein</fullName>
    </submittedName>
</protein>
<accession>A0A6G1E5G7</accession>
<feature type="compositionally biased region" description="Basic residues" evidence="1">
    <location>
        <begin position="49"/>
        <end position="66"/>
    </location>
</feature>
<evidence type="ECO:0000313" key="3">
    <source>
        <dbReference type="Proteomes" id="UP000479710"/>
    </source>
</evidence>
<sequence>MTATTAAEPEAEQQRDKEEDIHHSLAPDQEIESGLDSEKRSRPQTGRTQAHRTIHTRSSAKRKRGRSGPVVCVTEGTVACGMKGQHDGQTSSSVKPSSFLIHSATN</sequence>
<dbReference type="OrthoDB" id="1939467at2759"/>
<dbReference type="Proteomes" id="UP000479710">
    <property type="component" value="Unassembled WGS sequence"/>
</dbReference>
<evidence type="ECO:0000256" key="1">
    <source>
        <dbReference type="SAM" id="MobiDB-lite"/>
    </source>
</evidence>
<name>A0A6G1E5G7_9ORYZ</name>
<dbReference type="EMBL" id="SPHZ02000005">
    <property type="protein sequence ID" value="KAF0920345.1"/>
    <property type="molecule type" value="Genomic_DNA"/>
</dbReference>
<feature type="compositionally biased region" description="Polar residues" evidence="1">
    <location>
        <begin position="87"/>
        <end position="96"/>
    </location>
</feature>
<reference evidence="2 3" key="1">
    <citation type="submission" date="2019-11" db="EMBL/GenBank/DDBJ databases">
        <title>Whole genome sequence of Oryza granulata.</title>
        <authorList>
            <person name="Li W."/>
        </authorList>
    </citation>
    <scope>NUCLEOTIDE SEQUENCE [LARGE SCALE GENOMIC DNA]</scope>
    <source>
        <strain evidence="3">cv. Menghai</strain>
        <tissue evidence="2">Leaf</tissue>
    </source>
</reference>
<keyword evidence="3" id="KW-1185">Reference proteome</keyword>
<feature type="region of interest" description="Disordered" evidence="1">
    <location>
        <begin position="1"/>
        <end position="106"/>
    </location>
</feature>
<organism evidence="2 3">
    <name type="scientific">Oryza meyeriana var. granulata</name>
    <dbReference type="NCBI Taxonomy" id="110450"/>
    <lineage>
        <taxon>Eukaryota</taxon>
        <taxon>Viridiplantae</taxon>
        <taxon>Streptophyta</taxon>
        <taxon>Embryophyta</taxon>
        <taxon>Tracheophyta</taxon>
        <taxon>Spermatophyta</taxon>
        <taxon>Magnoliopsida</taxon>
        <taxon>Liliopsida</taxon>
        <taxon>Poales</taxon>
        <taxon>Poaceae</taxon>
        <taxon>BOP clade</taxon>
        <taxon>Oryzoideae</taxon>
        <taxon>Oryzeae</taxon>
        <taxon>Oryzinae</taxon>
        <taxon>Oryza</taxon>
        <taxon>Oryza meyeriana</taxon>
    </lineage>
</organism>
<feature type="compositionally biased region" description="Basic and acidic residues" evidence="1">
    <location>
        <begin position="12"/>
        <end position="25"/>
    </location>
</feature>
<comment type="caution">
    <text evidence="2">The sequence shown here is derived from an EMBL/GenBank/DDBJ whole genome shotgun (WGS) entry which is preliminary data.</text>
</comment>